<dbReference type="AlphaFoldDB" id="A0AAN0S0P9"/>
<gene>
    <name evidence="1" type="ORF">LH23_01285</name>
</gene>
<dbReference type="EMBL" id="CP009458">
    <property type="protein sequence ID" value="AIR59333.1"/>
    <property type="molecule type" value="Genomic_DNA"/>
</dbReference>
<sequence length="67" mass="7515">MRTILRSLFDATLFSSKYLNFPLVVELTRTVTIKQTFLLCGLCNSFNSGGAFAIFGEAYRGNEQGER</sequence>
<evidence type="ECO:0000313" key="1">
    <source>
        <dbReference type="EMBL" id="AIR59333.1"/>
    </source>
</evidence>
<evidence type="ECO:0000313" key="2">
    <source>
        <dbReference type="Proteomes" id="UP000029516"/>
    </source>
</evidence>
<name>A0AAN0S0P9_9ENTR</name>
<reference evidence="1 2" key="1">
    <citation type="submission" date="2014-09" db="EMBL/GenBank/DDBJ databases">
        <authorList>
            <person name="Chan K.-G."/>
        </authorList>
    </citation>
    <scope>NUCLEOTIDE SEQUENCE [LARGE SCALE GENOMIC DNA]</scope>
    <source>
        <strain evidence="1 2">M006</strain>
    </source>
</reference>
<dbReference type="Proteomes" id="UP000029516">
    <property type="component" value="Chromosome"/>
</dbReference>
<organism evidence="1 2">
    <name type="scientific">Cedecea neteri</name>
    <dbReference type="NCBI Taxonomy" id="158822"/>
    <lineage>
        <taxon>Bacteria</taxon>
        <taxon>Pseudomonadati</taxon>
        <taxon>Pseudomonadota</taxon>
        <taxon>Gammaproteobacteria</taxon>
        <taxon>Enterobacterales</taxon>
        <taxon>Enterobacteriaceae</taxon>
        <taxon>Cedecea</taxon>
    </lineage>
</organism>
<proteinExistence type="predicted"/>
<dbReference type="KEGG" id="cem:LH23_01285"/>
<protein>
    <submittedName>
        <fullName evidence="1">Uncharacterized protein</fullName>
    </submittedName>
</protein>
<accession>A0AAN0S0P9</accession>